<dbReference type="EMBL" id="DRTM01000096">
    <property type="protein sequence ID" value="HHE75753.1"/>
    <property type="molecule type" value="Genomic_DNA"/>
</dbReference>
<protein>
    <submittedName>
        <fullName evidence="1">Uncharacterized protein</fullName>
    </submittedName>
</protein>
<comment type="caution">
    <text evidence="1">The sequence shown here is derived from an EMBL/GenBank/DDBJ whole genome shotgun (WGS) entry which is preliminary data.</text>
</comment>
<dbReference type="AlphaFoldDB" id="A0A7J3T947"/>
<sequence length="195" mass="22802">MEKGMLGKPLKDIIIELLGKDGRSINSLSKELEKMGIRKHRLILTGYLQAMADMGILRERIIKPAKVFSVQLNKKRSIYEIIGEKAKDIDEDKASDIALYTLYRLFKRPIFMRELEKCGVGVPYHKEKIYGDERKKALLQLLNEGMNIPKNNSAYQPTEKYEEEYIQILSELLVEAYDLKNYVNKEKHQMKLEYE</sequence>
<evidence type="ECO:0000313" key="1">
    <source>
        <dbReference type="EMBL" id="HHE75753.1"/>
    </source>
</evidence>
<name>A0A7J3T947_9ARCH</name>
<reference evidence="1" key="1">
    <citation type="journal article" date="2020" name="mSystems">
        <title>Genome- and Community-Level Interaction Insights into Carbon Utilization and Element Cycling Functions of Hydrothermarchaeota in Hydrothermal Sediment.</title>
        <authorList>
            <person name="Zhou Z."/>
            <person name="Liu Y."/>
            <person name="Xu W."/>
            <person name="Pan J."/>
            <person name="Luo Z.H."/>
            <person name="Li M."/>
        </authorList>
    </citation>
    <scope>NUCLEOTIDE SEQUENCE [LARGE SCALE GENOMIC DNA]</scope>
    <source>
        <strain evidence="1">HyVt-85</strain>
    </source>
</reference>
<dbReference type="Proteomes" id="UP000886130">
    <property type="component" value="Unassembled WGS sequence"/>
</dbReference>
<organism evidence="1">
    <name type="scientific">Candidatus Aciduliprofundum boonei</name>
    <dbReference type="NCBI Taxonomy" id="379547"/>
    <lineage>
        <taxon>Archaea</taxon>
        <taxon>Methanobacteriati</taxon>
        <taxon>Thermoplasmatota</taxon>
        <taxon>DHVE2 group</taxon>
        <taxon>Candidatus Aciduliprofundum</taxon>
    </lineage>
</organism>
<proteinExistence type="predicted"/>
<accession>A0A7J3T947</accession>
<gene>
    <name evidence="1" type="ORF">ENL31_01320</name>
</gene>